<accession>A0ABU1BTW2</accession>
<dbReference type="RefSeq" id="WP_338438526.1">
    <property type="nucleotide sequence ID" value="NZ_JAUYVH010000028.1"/>
</dbReference>
<keyword evidence="3" id="KW-1185">Reference proteome</keyword>
<protein>
    <submittedName>
        <fullName evidence="2">DUF6035 family protein</fullName>
    </submittedName>
</protein>
<comment type="caution">
    <text evidence="2">The sequence shown here is derived from an EMBL/GenBank/DDBJ whole genome shotgun (WGS) entry which is preliminary data.</text>
</comment>
<name>A0ABU1BTW2_9BURK</name>
<organism evidence="2 3">
    <name type="scientific">Keguizhuia sedimenti</name>
    <dbReference type="NCBI Taxonomy" id="3064264"/>
    <lineage>
        <taxon>Bacteria</taxon>
        <taxon>Pseudomonadati</taxon>
        <taxon>Pseudomonadota</taxon>
        <taxon>Betaproteobacteria</taxon>
        <taxon>Burkholderiales</taxon>
        <taxon>Oxalobacteraceae</taxon>
        <taxon>Keguizhuia</taxon>
    </lineage>
</organism>
<evidence type="ECO:0000313" key="2">
    <source>
        <dbReference type="EMBL" id="MDQ9172460.1"/>
    </source>
</evidence>
<proteinExistence type="predicted"/>
<dbReference type="Pfam" id="PF19500">
    <property type="entry name" value="DUF6035"/>
    <property type="match status" value="1"/>
</dbReference>
<reference evidence="2 3" key="1">
    <citation type="submission" date="2023-08" db="EMBL/GenBank/DDBJ databases">
        <title>Oxalobacteraceae gen .nov., isolated from river sludge outside the plant.</title>
        <authorList>
            <person name="Zhao S.Y."/>
        </authorList>
    </citation>
    <scope>NUCLEOTIDE SEQUENCE [LARGE SCALE GENOMIC DNA]</scope>
    <source>
        <strain evidence="2 3">R-40</strain>
    </source>
</reference>
<dbReference type="InterPro" id="IPR046099">
    <property type="entry name" value="DUF6035"/>
</dbReference>
<evidence type="ECO:0000259" key="1">
    <source>
        <dbReference type="Pfam" id="PF19500"/>
    </source>
</evidence>
<dbReference type="EMBL" id="JAUYVH010000028">
    <property type="protein sequence ID" value="MDQ9172460.1"/>
    <property type="molecule type" value="Genomic_DNA"/>
</dbReference>
<dbReference type="Proteomes" id="UP001225596">
    <property type="component" value="Unassembled WGS sequence"/>
</dbReference>
<feature type="domain" description="DUF6035" evidence="1">
    <location>
        <begin position="101"/>
        <end position="277"/>
    </location>
</feature>
<gene>
    <name evidence="2" type="ORF">Q8A64_18825</name>
</gene>
<evidence type="ECO:0000313" key="3">
    <source>
        <dbReference type="Proteomes" id="UP001225596"/>
    </source>
</evidence>
<sequence>MQPQQTVKLAIDCATQELIASEALLALSEVEFTALRRAAMTARGVRRQGGHAECFQCAICRHPVYLSRRMSGVQNRWFVHDGKSEECPWYEGNRLTREQTKALIYRGQQEGAPHRAMKQFIATWLAKDPLVSDICQEQTTFGAVVKGEWRRPDVKCSYRGTPLVFEIQLSYTYLSDVIARDEFYRREGIFIIWVFAKFELNRAVVTDEAFFNRRNLFVLDQEAMQQTAERQSLTFSGVRQVPTLVDEHILDAWTSEYVELSDVMFPNDTLRPYFFDYDAELKKIRSAQLEAWREQQKEAWHHTIQAYLDAAVRYYDADYADNLQAPLLTVVDQLSENTFWHRGFECLADEGFYGYHAVLPVLLSIRMNRSIGYSKNFSVFQVMEAGLRTGRHGVGQHAYAILYLWAYKRYAPSMTARHRQWLIDYAHKLKTSIQAGEATYRRYIGYDEAICLLFPELENDLSSDFGASTDAVP</sequence>